<dbReference type="AlphaFoldDB" id="A0A426D3T3"/>
<feature type="non-terminal residue" evidence="1">
    <location>
        <position position="104"/>
    </location>
</feature>
<keyword evidence="2" id="KW-1185">Reference proteome</keyword>
<evidence type="ECO:0000313" key="2">
    <source>
        <dbReference type="Proteomes" id="UP000283633"/>
    </source>
</evidence>
<evidence type="ECO:0008006" key="3">
    <source>
        <dbReference type="Google" id="ProtNLM"/>
    </source>
</evidence>
<comment type="caution">
    <text evidence="1">The sequence shown here is derived from an EMBL/GenBank/DDBJ whole genome shotgun (WGS) entry which is preliminary data.</text>
</comment>
<proteinExistence type="predicted"/>
<gene>
    <name evidence="1" type="ORF">D1831_13865</name>
</gene>
<organism evidence="1 2">
    <name type="scientific">Lactiplantibacillus garii</name>
    <dbReference type="NCBI Taxonomy" id="2306423"/>
    <lineage>
        <taxon>Bacteria</taxon>
        <taxon>Bacillati</taxon>
        <taxon>Bacillota</taxon>
        <taxon>Bacilli</taxon>
        <taxon>Lactobacillales</taxon>
        <taxon>Lactobacillaceae</taxon>
        <taxon>Lactiplantibacillus</taxon>
    </lineage>
</organism>
<sequence>MIQPANVQASATYKRTKIVKVSKKAYYTTKNAKTYTLNGSAQKLRLRANHNLKDYRNSTWTRSKKTTITKHGKKYLYYYVTNAKDGVTGWYLQKYLKAGSYNAL</sequence>
<dbReference type="Proteomes" id="UP000283633">
    <property type="component" value="Unassembled WGS sequence"/>
</dbReference>
<dbReference type="EMBL" id="QWZQ01000084">
    <property type="protein sequence ID" value="RRK09228.1"/>
    <property type="molecule type" value="Genomic_DNA"/>
</dbReference>
<name>A0A426D3T3_9LACO</name>
<accession>A0A426D3T3</accession>
<evidence type="ECO:0000313" key="1">
    <source>
        <dbReference type="EMBL" id="RRK09228.1"/>
    </source>
</evidence>
<reference evidence="1 2" key="1">
    <citation type="submission" date="2018-08" db="EMBL/GenBank/DDBJ databases">
        <title>Genome Lactobacillus garii FI11369.</title>
        <authorList>
            <person name="Diaz M."/>
            <person name="Narbad A."/>
        </authorList>
    </citation>
    <scope>NUCLEOTIDE SEQUENCE [LARGE SCALE GENOMIC DNA]</scope>
    <source>
        <strain evidence="1 2">FI11369</strain>
    </source>
</reference>
<protein>
    <recommendedName>
        <fullName evidence="3">D-alanyl-D-alanine carboxypeptidase</fullName>
    </recommendedName>
</protein>